<keyword evidence="1" id="KW-0863">Zinc-finger</keyword>
<sequence length="128" mass="13691">MPPPFRKAAHRPTKKRRRGPGEEEGTRSHLSRMGQIQRCSNCGAAGHKKRGCPKPPQSAQCSKKANTGTKNGGKGKAFNKETPKSLSQPLPETSAKKRKADFGTSSSQPQTQAKSNASPKSSQPKTAP</sequence>
<reference evidence="4 5" key="1">
    <citation type="journal article" date="2023" name="Plants (Basel)">
        <title>Bridging the Gap: Combining Genomics and Transcriptomics Approaches to Understand Stylosanthes scabra, an Orphan Legume from the Brazilian Caatinga.</title>
        <authorList>
            <person name="Ferreira-Neto J.R.C."/>
            <person name="da Silva M.D."/>
            <person name="Binneck E."/>
            <person name="de Melo N.F."/>
            <person name="da Silva R.H."/>
            <person name="de Melo A.L.T.M."/>
            <person name="Pandolfi V."/>
            <person name="Bustamante F.O."/>
            <person name="Brasileiro-Vidal A.C."/>
            <person name="Benko-Iseppon A.M."/>
        </authorList>
    </citation>
    <scope>NUCLEOTIDE SEQUENCE [LARGE SCALE GENOMIC DNA]</scope>
    <source>
        <tissue evidence="4">Leaves</tissue>
    </source>
</reference>
<protein>
    <recommendedName>
        <fullName evidence="3">CCHC-type domain-containing protein</fullName>
    </recommendedName>
</protein>
<proteinExistence type="predicted"/>
<evidence type="ECO:0000313" key="5">
    <source>
        <dbReference type="Proteomes" id="UP001341840"/>
    </source>
</evidence>
<dbReference type="InterPro" id="IPR036875">
    <property type="entry name" value="Znf_CCHC_sf"/>
</dbReference>
<name>A0ABU6RD58_9FABA</name>
<evidence type="ECO:0000256" key="1">
    <source>
        <dbReference type="PROSITE-ProRule" id="PRU00047"/>
    </source>
</evidence>
<dbReference type="PROSITE" id="PS50158">
    <property type="entry name" value="ZF_CCHC"/>
    <property type="match status" value="1"/>
</dbReference>
<dbReference type="EMBL" id="JASCZI010030364">
    <property type="protein sequence ID" value="MED6121848.1"/>
    <property type="molecule type" value="Genomic_DNA"/>
</dbReference>
<feature type="compositionally biased region" description="Polar residues" evidence="2">
    <location>
        <begin position="103"/>
        <end position="128"/>
    </location>
</feature>
<evidence type="ECO:0000259" key="3">
    <source>
        <dbReference type="PROSITE" id="PS50158"/>
    </source>
</evidence>
<comment type="caution">
    <text evidence="4">The sequence shown here is derived from an EMBL/GenBank/DDBJ whole genome shotgun (WGS) entry which is preliminary data.</text>
</comment>
<accession>A0ABU6RD58</accession>
<keyword evidence="1" id="KW-0479">Metal-binding</keyword>
<evidence type="ECO:0000256" key="2">
    <source>
        <dbReference type="SAM" id="MobiDB-lite"/>
    </source>
</evidence>
<gene>
    <name evidence="4" type="ORF">PIB30_033963</name>
</gene>
<feature type="domain" description="CCHC-type" evidence="3">
    <location>
        <begin position="38"/>
        <end position="54"/>
    </location>
</feature>
<feature type="region of interest" description="Disordered" evidence="2">
    <location>
        <begin position="1"/>
        <end position="128"/>
    </location>
</feature>
<keyword evidence="1" id="KW-0862">Zinc</keyword>
<keyword evidence="5" id="KW-1185">Reference proteome</keyword>
<dbReference type="SUPFAM" id="SSF57756">
    <property type="entry name" value="Retrovirus zinc finger-like domains"/>
    <property type="match status" value="1"/>
</dbReference>
<evidence type="ECO:0000313" key="4">
    <source>
        <dbReference type="EMBL" id="MED6121848.1"/>
    </source>
</evidence>
<organism evidence="4 5">
    <name type="scientific">Stylosanthes scabra</name>
    <dbReference type="NCBI Taxonomy" id="79078"/>
    <lineage>
        <taxon>Eukaryota</taxon>
        <taxon>Viridiplantae</taxon>
        <taxon>Streptophyta</taxon>
        <taxon>Embryophyta</taxon>
        <taxon>Tracheophyta</taxon>
        <taxon>Spermatophyta</taxon>
        <taxon>Magnoliopsida</taxon>
        <taxon>eudicotyledons</taxon>
        <taxon>Gunneridae</taxon>
        <taxon>Pentapetalae</taxon>
        <taxon>rosids</taxon>
        <taxon>fabids</taxon>
        <taxon>Fabales</taxon>
        <taxon>Fabaceae</taxon>
        <taxon>Papilionoideae</taxon>
        <taxon>50 kb inversion clade</taxon>
        <taxon>dalbergioids sensu lato</taxon>
        <taxon>Dalbergieae</taxon>
        <taxon>Pterocarpus clade</taxon>
        <taxon>Stylosanthes</taxon>
    </lineage>
</organism>
<feature type="compositionally biased region" description="Basic residues" evidence="2">
    <location>
        <begin position="7"/>
        <end position="18"/>
    </location>
</feature>
<dbReference type="Proteomes" id="UP001341840">
    <property type="component" value="Unassembled WGS sequence"/>
</dbReference>
<dbReference type="InterPro" id="IPR001878">
    <property type="entry name" value="Znf_CCHC"/>
</dbReference>
<dbReference type="Gene3D" id="4.10.60.10">
    <property type="entry name" value="Zinc finger, CCHC-type"/>
    <property type="match status" value="1"/>
</dbReference>